<evidence type="ECO:0000256" key="3">
    <source>
        <dbReference type="ARBA" id="ARBA00022989"/>
    </source>
</evidence>
<sequence>MLQKVQEIVLRTIRSLAVGLSVGVCITFFANTVSWAGVVNSAFPFLIILIPIGAWITLEIYKKLGAIFRRTTISAIDVIHDMEETGDESKLRRGRISPWMAPVAYIAAAISHITGASVGKEGVGVQIGLSVGELIDRIDKRLSWHGHHGREDYYMMTASAAAFGSLFGSPISGVLFGLMFATPDILRLDALFPCLVSSYSAVYIAELLHIHRMVIPAFTELEATLPNLAWIIAFGLLIGLLSRLFLHLLKHFRDAIAKFYSNSVMSAIVPATLVMLLSFIVYGFTKAFDYNGLSLNLLYRAIDGRGVPYYAFIIKAMMVFLSISAGFAGGEVVPLLVTGGTFGYTFASIFSLQTAPFAVLGAIGMLTGGTNLPLVCFALALELFGYSEPVLLFMAVAASYIASGDGSIYHHQRIALRRRLNQGPSRSTS</sequence>
<dbReference type="InterPro" id="IPR001807">
    <property type="entry name" value="ClC"/>
</dbReference>
<dbReference type="InterPro" id="IPR050368">
    <property type="entry name" value="ClC-type_chloride_channel"/>
</dbReference>
<gene>
    <name evidence="6" type="ORF">IAA97_07725</name>
</gene>
<feature type="transmembrane region" description="Helical" evidence="5">
    <location>
        <begin position="42"/>
        <end position="61"/>
    </location>
</feature>
<dbReference type="Proteomes" id="UP000823615">
    <property type="component" value="Unassembled WGS sequence"/>
</dbReference>
<reference evidence="6" key="2">
    <citation type="journal article" date="2021" name="PeerJ">
        <title>Extensive microbial diversity within the chicken gut microbiome revealed by metagenomics and culture.</title>
        <authorList>
            <person name="Gilroy R."/>
            <person name="Ravi A."/>
            <person name="Getino M."/>
            <person name="Pursley I."/>
            <person name="Horton D.L."/>
            <person name="Alikhan N.F."/>
            <person name="Baker D."/>
            <person name="Gharbi K."/>
            <person name="Hall N."/>
            <person name="Watson M."/>
            <person name="Adriaenssens E.M."/>
            <person name="Foster-Nyarko E."/>
            <person name="Jarju S."/>
            <person name="Secka A."/>
            <person name="Antonio M."/>
            <person name="Oren A."/>
            <person name="Chaudhuri R.R."/>
            <person name="La Ragione R."/>
            <person name="Hildebrand F."/>
            <person name="Pallen M.J."/>
        </authorList>
    </citation>
    <scope>NUCLEOTIDE SEQUENCE</scope>
    <source>
        <strain evidence="6">7293</strain>
    </source>
</reference>
<dbReference type="SUPFAM" id="SSF81340">
    <property type="entry name" value="Clc chloride channel"/>
    <property type="match status" value="1"/>
</dbReference>
<evidence type="ECO:0000313" key="6">
    <source>
        <dbReference type="EMBL" id="MBO8436849.1"/>
    </source>
</evidence>
<keyword evidence="3 5" id="KW-1133">Transmembrane helix</keyword>
<organism evidence="6 7">
    <name type="scientific">Candidatus Ornithospirochaeta stercoripullorum</name>
    <dbReference type="NCBI Taxonomy" id="2840899"/>
    <lineage>
        <taxon>Bacteria</taxon>
        <taxon>Pseudomonadati</taxon>
        <taxon>Spirochaetota</taxon>
        <taxon>Spirochaetia</taxon>
        <taxon>Spirochaetales</taxon>
        <taxon>Spirochaetaceae</taxon>
        <taxon>Spirochaetaceae incertae sedis</taxon>
        <taxon>Candidatus Ornithospirochaeta</taxon>
    </lineage>
</organism>
<dbReference type="EMBL" id="JADIMT010000091">
    <property type="protein sequence ID" value="MBO8436849.1"/>
    <property type="molecule type" value="Genomic_DNA"/>
</dbReference>
<evidence type="ECO:0000256" key="2">
    <source>
        <dbReference type="ARBA" id="ARBA00022692"/>
    </source>
</evidence>
<dbReference type="PANTHER" id="PTHR43427">
    <property type="entry name" value="CHLORIDE CHANNEL PROTEIN CLC-E"/>
    <property type="match status" value="1"/>
</dbReference>
<dbReference type="AlphaFoldDB" id="A0A9D9H5Q5"/>
<accession>A0A9D9H5Q5</accession>
<feature type="transmembrane region" description="Helical" evidence="5">
    <location>
        <begin position="228"/>
        <end position="246"/>
    </location>
</feature>
<name>A0A9D9H5Q5_9SPIO</name>
<proteinExistence type="predicted"/>
<feature type="transmembrane region" description="Helical" evidence="5">
    <location>
        <begin position="357"/>
        <end position="384"/>
    </location>
</feature>
<comment type="caution">
    <text evidence="6">The sequence shown here is derived from an EMBL/GenBank/DDBJ whole genome shotgun (WGS) entry which is preliminary data.</text>
</comment>
<feature type="transmembrane region" description="Helical" evidence="5">
    <location>
        <begin position="153"/>
        <end position="178"/>
    </location>
</feature>
<evidence type="ECO:0000256" key="5">
    <source>
        <dbReference type="SAM" id="Phobius"/>
    </source>
</evidence>
<dbReference type="Pfam" id="PF00654">
    <property type="entry name" value="Voltage_CLC"/>
    <property type="match status" value="1"/>
</dbReference>
<protein>
    <submittedName>
        <fullName evidence="6">Chloride channel protein</fullName>
    </submittedName>
</protein>
<feature type="transmembrane region" description="Helical" evidence="5">
    <location>
        <begin position="12"/>
        <end position="30"/>
    </location>
</feature>
<evidence type="ECO:0000256" key="4">
    <source>
        <dbReference type="ARBA" id="ARBA00023136"/>
    </source>
</evidence>
<evidence type="ECO:0000256" key="1">
    <source>
        <dbReference type="ARBA" id="ARBA00004141"/>
    </source>
</evidence>
<dbReference type="Gene3D" id="1.10.3080.10">
    <property type="entry name" value="Clc chloride channel"/>
    <property type="match status" value="1"/>
</dbReference>
<reference evidence="6" key="1">
    <citation type="submission" date="2020-10" db="EMBL/GenBank/DDBJ databases">
        <authorList>
            <person name="Gilroy R."/>
        </authorList>
    </citation>
    <scope>NUCLEOTIDE SEQUENCE</scope>
    <source>
        <strain evidence="6">7293</strain>
    </source>
</reference>
<dbReference type="GO" id="GO:0016020">
    <property type="term" value="C:membrane"/>
    <property type="evidence" value="ECO:0007669"/>
    <property type="project" value="UniProtKB-SubCell"/>
</dbReference>
<feature type="transmembrane region" description="Helical" evidence="5">
    <location>
        <begin position="390"/>
        <end position="409"/>
    </location>
</feature>
<feature type="transmembrane region" description="Helical" evidence="5">
    <location>
        <begin position="267"/>
        <end position="288"/>
    </location>
</feature>
<keyword evidence="4 5" id="KW-0472">Membrane</keyword>
<dbReference type="InterPro" id="IPR014743">
    <property type="entry name" value="Cl-channel_core"/>
</dbReference>
<evidence type="ECO:0000313" key="7">
    <source>
        <dbReference type="Proteomes" id="UP000823615"/>
    </source>
</evidence>
<feature type="transmembrane region" description="Helical" evidence="5">
    <location>
        <begin position="308"/>
        <end position="337"/>
    </location>
</feature>
<keyword evidence="2 5" id="KW-0812">Transmembrane</keyword>
<comment type="subcellular location">
    <subcellularLocation>
        <location evidence="1">Membrane</location>
        <topology evidence="1">Multi-pass membrane protein</topology>
    </subcellularLocation>
</comment>
<dbReference type="GO" id="GO:0015108">
    <property type="term" value="F:chloride transmembrane transporter activity"/>
    <property type="evidence" value="ECO:0007669"/>
    <property type="project" value="InterPro"/>
</dbReference>
<feature type="transmembrane region" description="Helical" evidence="5">
    <location>
        <begin position="190"/>
        <end position="208"/>
    </location>
</feature>
<dbReference type="PRINTS" id="PR00762">
    <property type="entry name" value="CLCHANNEL"/>
</dbReference>